<gene>
    <name evidence="1" type="ORF">BLX24_03935</name>
</gene>
<sequence>MMVVGTYGPAEPATWEYPGSPAEIDISRYEIGGVDVSNLVEAANWYEEIDSQIRKAFGEPAIL</sequence>
<evidence type="ECO:0000313" key="1">
    <source>
        <dbReference type="EMBL" id="OIN61221.1"/>
    </source>
</evidence>
<evidence type="ECO:0000313" key="2">
    <source>
        <dbReference type="Proteomes" id="UP000181790"/>
    </source>
</evidence>
<keyword evidence="2" id="KW-1185">Reference proteome</keyword>
<dbReference type="EMBL" id="MORL01000001">
    <property type="protein sequence ID" value="OIN61221.1"/>
    <property type="molecule type" value="Genomic_DNA"/>
</dbReference>
<proteinExistence type="predicted"/>
<protein>
    <submittedName>
        <fullName evidence="1">Uncharacterized protein</fullName>
    </submittedName>
</protein>
<dbReference type="AlphaFoldDB" id="A0A1S2VR28"/>
<accession>A0A1S2VR28</accession>
<name>A0A1S2VR28_9BACT</name>
<dbReference type="Proteomes" id="UP000181790">
    <property type="component" value="Unassembled WGS sequence"/>
</dbReference>
<organism evidence="1 2">
    <name type="scientific">Arsenicibacter rosenii</name>
    <dbReference type="NCBI Taxonomy" id="1750698"/>
    <lineage>
        <taxon>Bacteria</taxon>
        <taxon>Pseudomonadati</taxon>
        <taxon>Bacteroidota</taxon>
        <taxon>Cytophagia</taxon>
        <taxon>Cytophagales</taxon>
        <taxon>Spirosomataceae</taxon>
        <taxon>Arsenicibacter</taxon>
    </lineage>
</organism>
<comment type="caution">
    <text evidence="1">The sequence shown here is derived from an EMBL/GenBank/DDBJ whole genome shotgun (WGS) entry which is preliminary data.</text>
</comment>
<reference evidence="1 2" key="1">
    <citation type="submission" date="2016-10" db="EMBL/GenBank/DDBJ databases">
        <title>Arsenicibacter rosenii gen. nov., sp. nov., an efficient arsenic-methylating bacterium isolated from an arsenic-contaminated paddy soil.</title>
        <authorList>
            <person name="Huang K."/>
        </authorList>
    </citation>
    <scope>NUCLEOTIDE SEQUENCE [LARGE SCALE GENOMIC DNA]</scope>
    <source>
        <strain evidence="1 2">SM-1</strain>
    </source>
</reference>